<name>A0AAV0YL23_VICFA</name>
<accession>A0AAV0YL23</accession>
<dbReference type="AlphaFoldDB" id="A0AAV0YL23"/>
<reference evidence="1 2" key="1">
    <citation type="submission" date="2023-01" db="EMBL/GenBank/DDBJ databases">
        <authorList>
            <person name="Kreplak J."/>
        </authorList>
    </citation>
    <scope>NUCLEOTIDE SEQUENCE [LARGE SCALE GENOMIC DNA]</scope>
</reference>
<sequence length="345" mass="38816">MSNLDNVIDLNVCENATLGIGEKIIVKGLMMPDRFILPGMDSSFDLKSFCLAEDRDKETLSHQFILSESYLMKCSIQLSAGCTIVIASDSSRDMRHVFLKGYLMVMSYNLAFTSNIVKYQYNKIASVKVRDRRFFDKEDYIMKNKVVVDSCYFTNEEMWVLVEMCDVYPKKRFGEPNIYNNLVLDKDDLLVFADNENVNFGSPPVYGNPERLWNNIVNIAIKMGVVDDLCEIVAGMRGLPYFLREANTLTGKSCFLLDFPLSYSPTLGLERVTTLPSMQGFIGHSGYYGSSKCLVADLQLGQMMLMSLFNIIEQLGAIGIIGVPSGNVRTDPFFQSSKGMGAQER</sequence>
<dbReference type="Proteomes" id="UP001157006">
    <property type="component" value="Chromosome 1L"/>
</dbReference>
<keyword evidence="2" id="KW-1185">Reference proteome</keyword>
<proteinExistence type="predicted"/>
<protein>
    <submittedName>
        <fullName evidence="1">Uncharacterized protein</fullName>
    </submittedName>
</protein>
<evidence type="ECO:0000313" key="2">
    <source>
        <dbReference type="Proteomes" id="UP001157006"/>
    </source>
</evidence>
<dbReference type="EMBL" id="OX451736">
    <property type="protein sequence ID" value="CAI8586516.1"/>
    <property type="molecule type" value="Genomic_DNA"/>
</dbReference>
<organism evidence="1 2">
    <name type="scientific">Vicia faba</name>
    <name type="common">Broad bean</name>
    <name type="synonym">Faba vulgaris</name>
    <dbReference type="NCBI Taxonomy" id="3906"/>
    <lineage>
        <taxon>Eukaryota</taxon>
        <taxon>Viridiplantae</taxon>
        <taxon>Streptophyta</taxon>
        <taxon>Embryophyta</taxon>
        <taxon>Tracheophyta</taxon>
        <taxon>Spermatophyta</taxon>
        <taxon>Magnoliopsida</taxon>
        <taxon>eudicotyledons</taxon>
        <taxon>Gunneridae</taxon>
        <taxon>Pentapetalae</taxon>
        <taxon>rosids</taxon>
        <taxon>fabids</taxon>
        <taxon>Fabales</taxon>
        <taxon>Fabaceae</taxon>
        <taxon>Papilionoideae</taxon>
        <taxon>50 kb inversion clade</taxon>
        <taxon>NPAAA clade</taxon>
        <taxon>Hologalegina</taxon>
        <taxon>IRL clade</taxon>
        <taxon>Fabeae</taxon>
        <taxon>Vicia</taxon>
    </lineage>
</organism>
<gene>
    <name evidence="1" type="ORF">VFH_I257840</name>
</gene>
<evidence type="ECO:0000313" key="1">
    <source>
        <dbReference type="EMBL" id="CAI8586516.1"/>
    </source>
</evidence>